<dbReference type="Gene3D" id="1.10.260.50">
    <property type="match status" value="1"/>
</dbReference>
<dbReference type="PANTHER" id="PTHR11601:SF34">
    <property type="entry name" value="CYSTEINE DESULFURASE"/>
    <property type="match status" value="1"/>
</dbReference>
<dbReference type="PIRSF" id="PIRSF005572">
    <property type="entry name" value="NifS"/>
    <property type="match status" value="1"/>
</dbReference>
<comment type="catalytic activity">
    <reaction evidence="10">
        <text>(sulfur carrier)-H + L-cysteine = (sulfur carrier)-SH + L-alanine</text>
        <dbReference type="Rhea" id="RHEA:43892"/>
        <dbReference type="Rhea" id="RHEA-COMP:14737"/>
        <dbReference type="Rhea" id="RHEA-COMP:14739"/>
        <dbReference type="ChEBI" id="CHEBI:29917"/>
        <dbReference type="ChEBI" id="CHEBI:35235"/>
        <dbReference type="ChEBI" id="CHEBI:57972"/>
        <dbReference type="ChEBI" id="CHEBI:64428"/>
        <dbReference type="EC" id="2.8.1.7"/>
    </reaction>
</comment>
<keyword evidence="8" id="KW-0408">Iron</keyword>
<evidence type="ECO:0000313" key="13">
    <source>
        <dbReference type="Proteomes" id="UP000503308"/>
    </source>
</evidence>
<dbReference type="Proteomes" id="UP000503308">
    <property type="component" value="Chromosome"/>
</dbReference>
<dbReference type="SUPFAM" id="SSF53383">
    <property type="entry name" value="PLP-dependent transferases"/>
    <property type="match status" value="1"/>
</dbReference>
<keyword evidence="6" id="KW-0479">Metal-binding</keyword>
<organism evidence="12 13">
    <name type="scientific">Roseobacter ponti</name>
    <dbReference type="NCBI Taxonomy" id="1891787"/>
    <lineage>
        <taxon>Bacteria</taxon>
        <taxon>Pseudomonadati</taxon>
        <taxon>Pseudomonadota</taxon>
        <taxon>Alphaproteobacteria</taxon>
        <taxon>Rhodobacterales</taxon>
        <taxon>Roseobacteraceae</taxon>
        <taxon>Roseobacter</taxon>
    </lineage>
</organism>
<comment type="similarity">
    <text evidence="3">Belongs to the class-V pyridoxal-phosphate-dependent aminotransferase family. NifS/IscS subfamily.</text>
</comment>
<evidence type="ECO:0000256" key="3">
    <source>
        <dbReference type="ARBA" id="ARBA00006490"/>
    </source>
</evidence>
<keyword evidence="5 12" id="KW-0808">Transferase</keyword>
<evidence type="ECO:0000256" key="8">
    <source>
        <dbReference type="ARBA" id="ARBA00023004"/>
    </source>
</evidence>
<dbReference type="InterPro" id="IPR015422">
    <property type="entry name" value="PyrdxlP-dep_Trfase_small"/>
</dbReference>
<keyword evidence="13" id="KW-1185">Reference proteome</keyword>
<evidence type="ECO:0000256" key="2">
    <source>
        <dbReference type="ARBA" id="ARBA00003120"/>
    </source>
</evidence>
<dbReference type="EMBL" id="CP048788">
    <property type="protein sequence ID" value="QJF51259.1"/>
    <property type="molecule type" value="Genomic_DNA"/>
</dbReference>
<dbReference type="GO" id="GO:0051536">
    <property type="term" value="F:iron-sulfur cluster binding"/>
    <property type="evidence" value="ECO:0007669"/>
    <property type="project" value="UniProtKB-KW"/>
</dbReference>
<protein>
    <recommendedName>
        <fullName evidence="4">Cysteine desulfurase</fullName>
    </recommendedName>
</protein>
<proteinExistence type="inferred from homology"/>
<dbReference type="GO" id="GO:0046872">
    <property type="term" value="F:metal ion binding"/>
    <property type="evidence" value="ECO:0007669"/>
    <property type="project" value="UniProtKB-KW"/>
</dbReference>
<keyword evidence="12" id="KW-0032">Aminotransferase</keyword>
<evidence type="ECO:0000259" key="11">
    <source>
        <dbReference type="Pfam" id="PF00266"/>
    </source>
</evidence>
<dbReference type="AlphaFoldDB" id="A0A858SQW7"/>
<dbReference type="KEGG" id="rpon:G3256_08845"/>
<dbReference type="InterPro" id="IPR000192">
    <property type="entry name" value="Aminotrans_V_dom"/>
</dbReference>
<evidence type="ECO:0000256" key="6">
    <source>
        <dbReference type="ARBA" id="ARBA00022723"/>
    </source>
</evidence>
<dbReference type="Gene3D" id="3.90.1150.10">
    <property type="entry name" value="Aspartate Aminotransferase, domain 1"/>
    <property type="match status" value="1"/>
</dbReference>
<reference evidence="12 13" key="1">
    <citation type="submission" date="2020-02" db="EMBL/GenBank/DDBJ databases">
        <title>Genome sequence of Roseobacter ponti.</title>
        <authorList>
            <person name="Hollensteiner J."/>
            <person name="Schneider D."/>
            <person name="Poehlein A."/>
            <person name="Daniel R."/>
        </authorList>
    </citation>
    <scope>NUCLEOTIDE SEQUENCE [LARGE SCALE GENOMIC DNA]</scope>
    <source>
        <strain evidence="12 13">DSM 106830</strain>
    </source>
</reference>
<dbReference type="InterPro" id="IPR015421">
    <property type="entry name" value="PyrdxlP-dep_Trfase_major"/>
</dbReference>
<dbReference type="InterPro" id="IPR016454">
    <property type="entry name" value="Cysteine_dSase"/>
</dbReference>
<feature type="domain" description="Aminotransferase class V" evidence="11">
    <location>
        <begin position="5"/>
        <end position="378"/>
    </location>
</feature>
<dbReference type="PANTHER" id="PTHR11601">
    <property type="entry name" value="CYSTEINE DESULFURYLASE FAMILY MEMBER"/>
    <property type="match status" value="1"/>
</dbReference>
<dbReference type="InterPro" id="IPR015424">
    <property type="entry name" value="PyrdxlP-dep_Trfase"/>
</dbReference>
<dbReference type="Pfam" id="PF00266">
    <property type="entry name" value="Aminotran_5"/>
    <property type="match status" value="1"/>
</dbReference>
<keyword evidence="7" id="KW-0663">Pyridoxal phosphate</keyword>
<evidence type="ECO:0000256" key="10">
    <source>
        <dbReference type="ARBA" id="ARBA00050776"/>
    </source>
</evidence>
<evidence type="ECO:0000313" key="12">
    <source>
        <dbReference type="EMBL" id="QJF51259.1"/>
    </source>
</evidence>
<comment type="cofactor">
    <cofactor evidence="1">
        <name>pyridoxal 5'-phosphate</name>
        <dbReference type="ChEBI" id="CHEBI:597326"/>
    </cofactor>
</comment>
<evidence type="ECO:0000256" key="7">
    <source>
        <dbReference type="ARBA" id="ARBA00022898"/>
    </source>
</evidence>
<gene>
    <name evidence="12" type="ORF">G3256_08845</name>
</gene>
<dbReference type="Gene3D" id="3.40.640.10">
    <property type="entry name" value="Type I PLP-dependent aspartate aminotransferase-like (Major domain)"/>
    <property type="match status" value="1"/>
</dbReference>
<name>A0A858SQW7_9RHOB</name>
<dbReference type="GO" id="GO:0031071">
    <property type="term" value="F:cysteine desulfurase activity"/>
    <property type="evidence" value="ECO:0007669"/>
    <property type="project" value="UniProtKB-EC"/>
</dbReference>
<sequence length="394" mass="41088">MSARTYLDHNATTPLRAEARQAMSEAMDLPGNPASVHAEGRAAKALMERARSQVADLVGCAPNQVIFTGSATEAAALAVAQKHRHGGFFAALPTEHDCLAVWSDAALASLYDRNGALSASGASAFTTFITQRADAAWQPDRGPVALVAMSAANSETGVMPAAAKVVADNSVNAARAGTVPYSVICDITQMAGKMPVVYDGDRRPSYMILSAHKMGGPKGVGALINFTSEDPQAIIRGGGQEMGRRSGTENITGIAGFGAAAEAAARDVAAGRWDEVAELRKILENALAAGAKTTIFVGKEATRLPNTICFATPGWKGEAQVIQMDLAGFAISAGSACSSGKVRASAVLRAMGFDDETSASAIRVSLGLETTKKDVLRFAEAWLKREEKFRARAA</sequence>
<evidence type="ECO:0000256" key="5">
    <source>
        <dbReference type="ARBA" id="ARBA00022679"/>
    </source>
</evidence>
<keyword evidence="9" id="KW-0411">Iron-sulfur</keyword>
<evidence type="ECO:0000256" key="9">
    <source>
        <dbReference type="ARBA" id="ARBA00023014"/>
    </source>
</evidence>
<dbReference type="GO" id="GO:0008483">
    <property type="term" value="F:transaminase activity"/>
    <property type="evidence" value="ECO:0007669"/>
    <property type="project" value="UniProtKB-KW"/>
</dbReference>
<accession>A0A858SQW7</accession>
<comment type="function">
    <text evidence="2">Catalyzes the removal of elemental sulfur atoms from cysteine to produce alanine. Seems to participate in the biosynthesis of the nitrogenase metalloclusters by providing the inorganic sulfur required for the Fe-S core formation.</text>
</comment>
<evidence type="ECO:0000256" key="4">
    <source>
        <dbReference type="ARBA" id="ARBA00013558"/>
    </source>
</evidence>
<evidence type="ECO:0000256" key="1">
    <source>
        <dbReference type="ARBA" id="ARBA00001933"/>
    </source>
</evidence>